<dbReference type="Proteomes" id="UP000093186">
    <property type="component" value="Unassembled WGS sequence"/>
</dbReference>
<organism evidence="1 2">
    <name type="scientific">Tenacibaculum soleae</name>
    <dbReference type="NCBI Taxonomy" id="447689"/>
    <lineage>
        <taxon>Bacteria</taxon>
        <taxon>Pseudomonadati</taxon>
        <taxon>Bacteroidota</taxon>
        <taxon>Flavobacteriia</taxon>
        <taxon>Flavobacteriales</taxon>
        <taxon>Flavobacteriaceae</taxon>
        <taxon>Tenacibaculum</taxon>
    </lineage>
</organism>
<dbReference type="AlphaFoldDB" id="A0A1B9XYP1"/>
<dbReference type="RefSeq" id="WP_068704869.1">
    <property type="nucleotide sequence ID" value="NZ_MAKX01000008.1"/>
</dbReference>
<keyword evidence="2" id="KW-1185">Reference proteome</keyword>
<evidence type="ECO:0000313" key="1">
    <source>
        <dbReference type="EMBL" id="OCK42683.1"/>
    </source>
</evidence>
<proteinExistence type="predicted"/>
<gene>
    <name evidence="1" type="ORF">BA195_13905</name>
</gene>
<name>A0A1B9XYP1_9FLAO</name>
<reference evidence="1 2" key="1">
    <citation type="submission" date="2016-06" db="EMBL/GenBank/DDBJ databases">
        <title>Draft Genome Sequence of Tenacibaculum soleae UCD-KL19.</title>
        <authorList>
            <person name="Eisen J.A."/>
            <person name="Coil D.A."/>
            <person name="Lujan K.M."/>
        </authorList>
    </citation>
    <scope>NUCLEOTIDE SEQUENCE [LARGE SCALE GENOMIC DNA]</scope>
    <source>
        <strain evidence="1 2">UCD-KL19</strain>
    </source>
</reference>
<evidence type="ECO:0000313" key="2">
    <source>
        <dbReference type="Proteomes" id="UP000093186"/>
    </source>
</evidence>
<dbReference type="EMBL" id="MAKX01000008">
    <property type="protein sequence ID" value="OCK42683.1"/>
    <property type="molecule type" value="Genomic_DNA"/>
</dbReference>
<sequence length="170" mass="20987">MNINILEIELKRINKRLPELKRLIEEDDSFIESGIYKKIFICVFDHWLSKEEAENKIFIDEDSEELKNRRQKFKSFIESVYNQTELYKWRYKRHYRFHIQKPTSLKDVIRKCDFENLWSQSGRRYSFLLPEYSAVYAEEWDWTNIIWYTDREKIEPLLKEAKNVGLYILE</sequence>
<dbReference type="OrthoDB" id="8775998at2"/>
<protein>
    <submittedName>
        <fullName evidence="1">Uncharacterized protein</fullName>
    </submittedName>
</protein>
<accession>A0A1B9XYP1</accession>
<comment type="caution">
    <text evidence="1">The sequence shown here is derived from an EMBL/GenBank/DDBJ whole genome shotgun (WGS) entry which is preliminary data.</text>
</comment>